<dbReference type="Gene3D" id="2.120.10.80">
    <property type="entry name" value="Kelch-type beta propeller"/>
    <property type="match status" value="2"/>
</dbReference>
<protein>
    <submittedName>
        <fullName evidence="3">N-acetylneuraminate epimerase</fullName>
        <ecNumber evidence="3">5.1.3.24</ecNumber>
    </submittedName>
</protein>
<dbReference type="InterPro" id="IPR006652">
    <property type="entry name" value="Kelch_1"/>
</dbReference>
<organism evidence="3 4">
    <name type="scientific">Rubripirellula lacrimiformis</name>
    <dbReference type="NCBI Taxonomy" id="1930273"/>
    <lineage>
        <taxon>Bacteria</taxon>
        <taxon>Pseudomonadati</taxon>
        <taxon>Planctomycetota</taxon>
        <taxon>Planctomycetia</taxon>
        <taxon>Pirellulales</taxon>
        <taxon>Pirellulaceae</taxon>
        <taxon>Rubripirellula</taxon>
    </lineage>
</organism>
<dbReference type="KEGG" id="rlc:K227x_38920"/>
<keyword evidence="3" id="KW-0413">Isomerase</keyword>
<dbReference type="OrthoDB" id="232651at2"/>
<dbReference type="Proteomes" id="UP000318538">
    <property type="component" value="Chromosome"/>
</dbReference>
<gene>
    <name evidence="3" type="primary">nanM_2</name>
    <name evidence="3" type="ORF">K227x_38920</name>
</gene>
<dbReference type="EC" id="5.1.3.24" evidence="3"/>
<name>A0A517NEF0_9BACT</name>
<dbReference type="PANTHER" id="PTHR45632">
    <property type="entry name" value="LD33804P"/>
    <property type="match status" value="1"/>
</dbReference>
<dbReference type="RefSeq" id="WP_145171642.1">
    <property type="nucleotide sequence ID" value="NZ_CP036525.1"/>
</dbReference>
<dbReference type="InterPro" id="IPR015915">
    <property type="entry name" value="Kelch-typ_b-propeller"/>
</dbReference>
<dbReference type="SUPFAM" id="SSF117281">
    <property type="entry name" value="Kelch motif"/>
    <property type="match status" value="1"/>
</dbReference>
<dbReference type="Pfam" id="PF24681">
    <property type="entry name" value="Kelch_KLHDC2_KLHL20_DRC7"/>
    <property type="match status" value="1"/>
</dbReference>
<feature type="compositionally biased region" description="Low complexity" evidence="1">
    <location>
        <begin position="242"/>
        <end position="252"/>
    </location>
</feature>
<keyword evidence="2" id="KW-0732">Signal</keyword>
<accession>A0A517NEF0</accession>
<proteinExistence type="predicted"/>
<dbReference type="EMBL" id="CP036525">
    <property type="protein sequence ID" value="QDT05492.1"/>
    <property type="molecule type" value="Genomic_DNA"/>
</dbReference>
<sequence precursor="true">MTSYLPRRSFAIAFFCLAGSVATPSLSWAHFPWLASNDDGRAVMWFGESTADRVYPMPAKVQAIELNSDGAKHPVATKSVDGDDLVGIQSTMPINSHAELSGSVTYGLYHGTKLTYHVEHLPQTDPTQWPSEPRSDAPMQTVVIADGKGGVEVKVLADGEPLADTEVKLYCEEGHQEAARNTDAAGLVSFTASEVESGLNAIVVGVTKSDVKGELDGEPYSSTTDYLTATFSIGKSDKNDSASKGSAAAPAKPKVDSNSGVSVGPTGLAELPEELTSFGAAIAGNRLFVYGGHTGDAHSYSTEEQSNRLWSLDLSQGDSAKWQELASGPRLQGLALVAHGDRVVRIGGFSAVNDLGDDHELHSQTSVASYDPATNQWSDLASLPEPRSSLDAAVIGDKVYVFGGWKLDGDSDTSEWLQTAYCLDLSNPSAKWQATAQPPFKRRATSVAAFDGKLYVIGGMRPEGGPTTRVDIYDPKSDSWSDGPSIPGAGMSGFGSSSFASGGNLYCSTMDGFVHRLDPSGKGWTTVAKCQRARFFHRMLPRQENELLMVGGANMQIGKFTVIDAVTLTSKE</sequence>
<keyword evidence="4" id="KW-1185">Reference proteome</keyword>
<reference evidence="3 4" key="1">
    <citation type="submission" date="2019-02" db="EMBL/GenBank/DDBJ databases">
        <title>Deep-cultivation of Planctomycetes and their phenomic and genomic characterization uncovers novel biology.</title>
        <authorList>
            <person name="Wiegand S."/>
            <person name="Jogler M."/>
            <person name="Boedeker C."/>
            <person name="Pinto D."/>
            <person name="Vollmers J."/>
            <person name="Rivas-Marin E."/>
            <person name="Kohn T."/>
            <person name="Peeters S.H."/>
            <person name="Heuer A."/>
            <person name="Rast P."/>
            <person name="Oberbeckmann S."/>
            <person name="Bunk B."/>
            <person name="Jeske O."/>
            <person name="Meyerdierks A."/>
            <person name="Storesund J.E."/>
            <person name="Kallscheuer N."/>
            <person name="Luecker S."/>
            <person name="Lage O.M."/>
            <person name="Pohl T."/>
            <person name="Merkel B.J."/>
            <person name="Hornburger P."/>
            <person name="Mueller R.-W."/>
            <person name="Bruemmer F."/>
            <person name="Labrenz M."/>
            <person name="Spormann A.M."/>
            <person name="Op den Camp H."/>
            <person name="Overmann J."/>
            <person name="Amann R."/>
            <person name="Jetten M.S.M."/>
            <person name="Mascher T."/>
            <person name="Medema M.H."/>
            <person name="Devos D.P."/>
            <person name="Kaster A.-K."/>
            <person name="Ovreas L."/>
            <person name="Rohde M."/>
            <person name="Galperin M.Y."/>
            <person name="Jogler C."/>
        </authorList>
    </citation>
    <scope>NUCLEOTIDE SEQUENCE [LARGE SCALE GENOMIC DNA]</scope>
    <source>
        <strain evidence="3 4">K22_7</strain>
    </source>
</reference>
<dbReference type="GO" id="GO:0016853">
    <property type="term" value="F:isomerase activity"/>
    <property type="evidence" value="ECO:0007669"/>
    <property type="project" value="UniProtKB-KW"/>
</dbReference>
<evidence type="ECO:0000256" key="1">
    <source>
        <dbReference type="SAM" id="MobiDB-lite"/>
    </source>
</evidence>
<evidence type="ECO:0000313" key="4">
    <source>
        <dbReference type="Proteomes" id="UP000318538"/>
    </source>
</evidence>
<evidence type="ECO:0000256" key="2">
    <source>
        <dbReference type="SAM" id="SignalP"/>
    </source>
</evidence>
<dbReference type="SMART" id="SM00612">
    <property type="entry name" value="Kelch"/>
    <property type="match status" value="3"/>
</dbReference>
<feature type="region of interest" description="Disordered" evidence="1">
    <location>
        <begin position="237"/>
        <end position="262"/>
    </location>
</feature>
<dbReference type="AlphaFoldDB" id="A0A517NEF0"/>
<feature type="chain" id="PRO_5021782116" evidence="2">
    <location>
        <begin position="30"/>
        <end position="572"/>
    </location>
</feature>
<evidence type="ECO:0000313" key="3">
    <source>
        <dbReference type="EMBL" id="QDT05492.1"/>
    </source>
</evidence>
<feature type="signal peptide" evidence="2">
    <location>
        <begin position="1"/>
        <end position="29"/>
    </location>
</feature>